<dbReference type="PANTHER" id="PTHR47027">
    <property type="entry name" value="REVERSE TRANSCRIPTASE DOMAIN-CONTAINING PROTEIN"/>
    <property type="match status" value="1"/>
</dbReference>
<evidence type="ECO:0000313" key="3">
    <source>
        <dbReference type="EMBL" id="KAJ4428538.1"/>
    </source>
</evidence>
<evidence type="ECO:0000256" key="1">
    <source>
        <dbReference type="SAM" id="MobiDB-lite"/>
    </source>
</evidence>
<accession>A0ABQ8S3N3</accession>
<reference evidence="3 4" key="1">
    <citation type="journal article" date="2022" name="Allergy">
        <title>Genome assembly and annotation of Periplaneta americana reveal a comprehensive cockroach allergen profile.</title>
        <authorList>
            <person name="Wang L."/>
            <person name="Xiong Q."/>
            <person name="Saelim N."/>
            <person name="Wang L."/>
            <person name="Nong W."/>
            <person name="Wan A.T."/>
            <person name="Shi M."/>
            <person name="Liu X."/>
            <person name="Cao Q."/>
            <person name="Hui J.H.L."/>
            <person name="Sookrung N."/>
            <person name="Leung T.F."/>
            <person name="Tungtrongchitr A."/>
            <person name="Tsui S.K.W."/>
        </authorList>
    </citation>
    <scope>NUCLEOTIDE SEQUENCE [LARGE SCALE GENOMIC DNA]</scope>
    <source>
        <strain evidence="3">PWHHKU_190912</strain>
    </source>
</reference>
<protein>
    <recommendedName>
        <fullName evidence="2">Reverse transcriptase domain-containing protein</fullName>
    </recommendedName>
</protein>
<dbReference type="PANTHER" id="PTHR47027:SF20">
    <property type="entry name" value="REVERSE TRANSCRIPTASE-LIKE PROTEIN WITH RNA-DIRECTED DNA POLYMERASE DOMAIN"/>
    <property type="match status" value="1"/>
</dbReference>
<evidence type="ECO:0000259" key="2">
    <source>
        <dbReference type="Pfam" id="PF00078"/>
    </source>
</evidence>
<evidence type="ECO:0000313" key="4">
    <source>
        <dbReference type="Proteomes" id="UP001148838"/>
    </source>
</evidence>
<proteinExistence type="predicted"/>
<feature type="domain" description="Reverse transcriptase" evidence="2">
    <location>
        <begin position="245"/>
        <end position="415"/>
    </location>
</feature>
<organism evidence="3 4">
    <name type="scientific">Periplaneta americana</name>
    <name type="common">American cockroach</name>
    <name type="synonym">Blatta americana</name>
    <dbReference type="NCBI Taxonomy" id="6978"/>
    <lineage>
        <taxon>Eukaryota</taxon>
        <taxon>Metazoa</taxon>
        <taxon>Ecdysozoa</taxon>
        <taxon>Arthropoda</taxon>
        <taxon>Hexapoda</taxon>
        <taxon>Insecta</taxon>
        <taxon>Pterygota</taxon>
        <taxon>Neoptera</taxon>
        <taxon>Polyneoptera</taxon>
        <taxon>Dictyoptera</taxon>
        <taxon>Blattodea</taxon>
        <taxon>Blattoidea</taxon>
        <taxon>Blattidae</taxon>
        <taxon>Blattinae</taxon>
        <taxon>Periplaneta</taxon>
    </lineage>
</organism>
<keyword evidence="4" id="KW-1185">Reference proteome</keyword>
<dbReference type="EMBL" id="JAJSOF020000037">
    <property type="protein sequence ID" value="KAJ4428538.1"/>
    <property type="molecule type" value="Genomic_DNA"/>
</dbReference>
<dbReference type="Proteomes" id="UP001148838">
    <property type="component" value="Unassembled WGS sequence"/>
</dbReference>
<gene>
    <name evidence="3" type="ORF">ANN_24582</name>
</gene>
<feature type="region of interest" description="Disordered" evidence="1">
    <location>
        <begin position="556"/>
        <end position="634"/>
    </location>
</feature>
<dbReference type="InterPro" id="IPR000477">
    <property type="entry name" value="RT_dom"/>
</dbReference>
<name>A0ABQ8S3N3_PERAM</name>
<comment type="caution">
    <text evidence="3">The sequence shown here is derived from an EMBL/GenBank/DDBJ whole genome shotgun (WGS) entry which is preliminary data.</text>
</comment>
<sequence>MGGVRKGRKAVALKSYSSAEIFRGRILLLLLLVVVVVVVVAQTGSDADNTALPTDWCPAEIGSFKYCLIQGWAPGAIPNSKRGCLILIRHNINDARCSAEKKGNGYQARVNVTKDENGDLLADSHSILNRWKNYFRQLLNVHRPNTNDRDEIEIQTAEPFIPEPTLSEVKTAIENLKKYKSPDMDQIPAQLIQEGGRVLSSEIYKLVLAIWKKEIVPEQWKESIIILEKKMGVQGYSTSVIHRFQKGIYDSVKGEVSYNILIEFGIPKKLVRLIKMCLNETYSRVRIGQLQSDAFPIHCGLKQGDGLSPFLFNFALKYAIRKVHNNREDLELNGLHQLLVYAGDVNTLEENPQTIRKNTEIKLEASKVVGLELNSKKTKYMIIFRVQNIVRNGNIKIGDLSFEEVEKFKYLGANILVLERKLNEELIWAICYYSALDPCRTTMGKNGSEGPLHLKPPYLTPPTLSSAWCFSRHASFSGGYGFDLGTPVSGRTFEIGSHVARMGESRNAYRVLVGKPERKRSLGRPRRRWEDNIKLDLREVGYDGRDWINLAKIDGRTDRRSRQTETDRDRRTDGDRETEIDGQMDRQTGRQGDRQTDRDRETEIDGQTDRQAGRQTDRDRRRDGDRETEIERQR</sequence>
<dbReference type="Pfam" id="PF00078">
    <property type="entry name" value="RVT_1"/>
    <property type="match status" value="1"/>
</dbReference>